<sequence length="98" mass="10955">MRPATIKHSDDSQSRGRLLVYFPMETVDCGAAEASSHGFFDLHDTPPWDTWFWYSDGAILAWVPEGFITRAQAGIDANPVDCIHWATPGDLAHLTEHE</sequence>
<proteinExistence type="predicted"/>
<dbReference type="Proteomes" id="UP000236728">
    <property type="component" value="Unassembled WGS sequence"/>
</dbReference>
<name>A0A1H5WH75_9BACT</name>
<dbReference type="AlphaFoldDB" id="A0A1H5WH75"/>
<dbReference type="EMBL" id="FNVA01000002">
    <property type="protein sequence ID" value="SEF98785.1"/>
    <property type="molecule type" value="Genomic_DNA"/>
</dbReference>
<dbReference type="OrthoDB" id="790936at2"/>
<dbReference type="RefSeq" id="WP_103932493.1">
    <property type="nucleotide sequence ID" value="NZ_FNVA01000002.1"/>
</dbReference>
<reference evidence="1 2" key="1">
    <citation type="submission" date="2016-10" db="EMBL/GenBank/DDBJ databases">
        <authorList>
            <person name="de Groot N.N."/>
        </authorList>
    </citation>
    <scope>NUCLEOTIDE SEQUENCE [LARGE SCALE GENOMIC DNA]</scope>
    <source>
        <strain evidence="1 2">DSM 22489</strain>
    </source>
</reference>
<gene>
    <name evidence="1" type="ORF">SAMN05421819_1578</name>
</gene>
<accession>A0A1H5WH75</accession>
<protein>
    <submittedName>
        <fullName evidence="1">Uncharacterized protein</fullName>
    </submittedName>
</protein>
<evidence type="ECO:0000313" key="1">
    <source>
        <dbReference type="EMBL" id="SEF98785.1"/>
    </source>
</evidence>
<keyword evidence="2" id="KW-1185">Reference proteome</keyword>
<organism evidence="1 2">
    <name type="scientific">Bryocella elongata</name>
    <dbReference type="NCBI Taxonomy" id="863522"/>
    <lineage>
        <taxon>Bacteria</taxon>
        <taxon>Pseudomonadati</taxon>
        <taxon>Acidobacteriota</taxon>
        <taxon>Terriglobia</taxon>
        <taxon>Terriglobales</taxon>
        <taxon>Acidobacteriaceae</taxon>
        <taxon>Bryocella</taxon>
    </lineage>
</organism>
<evidence type="ECO:0000313" key="2">
    <source>
        <dbReference type="Proteomes" id="UP000236728"/>
    </source>
</evidence>